<dbReference type="RefSeq" id="WP_139938906.1">
    <property type="nucleotide sequence ID" value="NZ_JBHSYP010000003.1"/>
</dbReference>
<feature type="region of interest" description="Disordered" evidence="1">
    <location>
        <begin position="169"/>
        <end position="189"/>
    </location>
</feature>
<evidence type="ECO:0000256" key="1">
    <source>
        <dbReference type="SAM" id="MobiDB-lite"/>
    </source>
</evidence>
<gene>
    <name evidence="3" type="ORF">FIV46_04700</name>
</gene>
<evidence type="ECO:0000259" key="2">
    <source>
        <dbReference type="Pfam" id="PF00563"/>
    </source>
</evidence>
<keyword evidence="4" id="KW-1185">Reference proteome</keyword>
<dbReference type="Pfam" id="PF00563">
    <property type="entry name" value="EAL"/>
    <property type="match status" value="1"/>
</dbReference>
<dbReference type="OrthoDB" id="8431402at2"/>
<sequence>MLPEKNNAYAESSATPSQVAELYHKARSLKRHHKGYRAIHLHFSLLDRMHKQPVNRRNIATAFNPLVQRHDGHLYWNDNFDLFFICRDAPLTVLDKAILDARRAVKSSPVLKEYLDAGRDTELCDWYNLDEDFEKFYSLVENLYNGTEAEVEQKPSSSPLTSLQQMVKSLKRREEPAEPAVRKAPQPTTRPKYETIFKRTEIPPMGPMELDKLERGLQNIDMLPMVSTQDACVIVGESRPQTVFSELFISVDEVSKKILPGYNMHADKWLFQRLTRSFDHKLMGVLASGFGDPATVRSININVDTVMTREFDKFVAAYKNISSQPLILEMKLFDVLSDVNAYYDAQKKLSGYSYKISIDAMDLQSIGILDRRLLNVDFLKIYWRKSYTRVLQDETRRALLEALKNHGQMRIVLCHCDSEEAIRFGQNMGLHMFQGHYVDKLLEG</sequence>
<proteinExistence type="predicted"/>
<name>A0A501PP18_9PROT</name>
<comment type="caution">
    <text evidence="3">The sequence shown here is derived from an EMBL/GenBank/DDBJ whole genome shotgun (WGS) entry which is preliminary data.</text>
</comment>
<feature type="domain" description="EAL" evidence="2">
    <location>
        <begin position="287"/>
        <end position="438"/>
    </location>
</feature>
<dbReference type="AlphaFoldDB" id="A0A501PP18"/>
<dbReference type="EMBL" id="VFIY01000005">
    <property type="protein sequence ID" value="TPD61511.1"/>
    <property type="molecule type" value="Genomic_DNA"/>
</dbReference>
<organism evidence="3 4">
    <name type="scientific">Emcibacter nanhaiensis</name>
    <dbReference type="NCBI Taxonomy" id="1505037"/>
    <lineage>
        <taxon>Bacteria</taxon>
        <taxon>Pseudomonadati</taxon>
        <taxon>Pseudomonadota</taxon>
        <taxon>Alphaproteobacteria</taxon>
        <taxon>Emcibacterales</taxon>
        <taxon>Emcibacteraceae</taxon>
        <taxon>Emcibacter</taxon>
    </lineage>
</organism>
<dbReference type="InterPro" id="IPR035919">
    <property type="entry name" value="EAL_sf"/>
</dbReference>
<dbReference type="Proteomes" id="UP000319148">
    <property type="component" value="Unassembled WGS sequence"/>
</dbReference>
<dbReference type="Gene3D" id="3.20.20.450">
    <property type="entry name" value="EAL domain"/>
    <property type="match status" value="1"/>
</dbReference>
<accession>A0A501PP18</accession>
<dbReference type="InterPro" id="IPR001633">
    <property type="entry name" value="EAL_dom"/>
</dbReference>
<evidence type="ECO:0000313" key="3">
    <source>
        <dbReference type="EMBL" id="TPD61511.1"/>
    </source>
</evidence>
<protein>
    <submittedName>
        <fullName evidence="3">EAL domain-containing protein</fullName>
    </submittedName>
</protein>
<evidence type="ECO:0000313" key="4">
    <source>
        <dbReference type="Proteomes" id="UP000319148"/>
    </source>
</evidence>
<dbReference type="SUPFAM" id="SSF141868">
    <property type="entry name" value="EAL domain-like"/>
    <property type="match status" value="1"/>
</dbReference>
<reference evidence="4" key="1">
    <citation type="submission" date="2019-06" db="EMBL/GenBank/DDBJ databases">
        <title>The complete genome of Emcibacter congregatus ZYLT.</title>
        <authorList>
            <person name="Zhao Z."/>
        </authorList>
    </citation>
    <scope>NUCLEOTIDE SEQUENCE [LARGE SCALE GENOMIC DNA]</scope>
    <source>
        <strain evidence="4">MCCC 1A06723</strain>
    </source>
</reference>